<protein>
    <recommendedName>
        <fullName evidence="1">HTH-like domain-containing protein</fullName>
    </recommendedName>
</protein>
<comment type="caution">
    <text evidence="2">The sequence shown here is derived from an EMBL/GenBank/DDBJ whole genome shotgun (WGS) entry which is preliminary data.</text>
</comment>
<name>A0ABS5QXH4_9LACO</name>
<keyword evidence="3" id="KW-1185">Reference proteome</keyword>
<evidence type="ECO:0000259" key="1">
    <source>
        <dbReference type="Pfam" id="PF13276"/>
    </source>
</evidence>
<feature type="domain" description="HTH-like" evidence="1">
    <location>
        <begin position="1"/>
        <end position="29"/>
    </location>
</feature>
<evidence type="ECO:0000313" key="3">
    <source>
        <dbReference type="Proteomes" id="UP001519503"/>
    </source>
</evidence>
<evidence type="ECO:0000313" key="2">
    <source>
        <dbReference type="EMBL" id="MBS9337502.1"/>
    </source>
</evidence>
<reference evidence="2 3" key="1">
    <citation type="submission" date="2020-02" db="EMBL/GenBank/DDBJ databases">
        <title>Fructobacillus sp. isolated from paper mulberry of Taiwan.</title>
        <authorList>
            <person name="Lin S.-T."/>
        </authorList>
    </citation>
    <scope>NUCLEOTIDE SEQUENCE [LARGE SCALE GENOMIC DNA]</scope>
    <source>
        <strain evidence="2 3">S1-1</strain>
    </source>
</reference>
<proteinExistence type="predicted"/>
<organism evidence="2 3">
    <name type="scientific">Fructobacillus parabroussonetiae</name>
    <dbReference type="NCBI Taxonomy" id="2713174"/>
    <lineage>
        <taxon>Bacteria</taxon>
        <taxon>Bacillati</taxon>
        <taxon>Bacillota</taxon>
        <taxon>Bacilli</taxon>
        <taxon>Lactobacillales</taxon>
        <taxon>Lactobacillaceae</taxon>
        <taxon>Fructobacillus</taxon>
    </lineage>
</organism>
<sequence>MTSQLKREGSIVNYKKVKRLMTIMGYNRKKNRYSSY</sequence>
<dbReference type="Proteomes" id="UP001519503">
    <property type="component" value="Unassembled WGS sequence"/>
</dbReference>
<accession>A0ABS5QXH4</accession>
<dbReference type="Pfam" id="PF13276">
    <property type="entry name" value="HTH_21"/>
    <property type="match status" value="1"/>
</dbReference>
<dbReference type="EMBL" id="JAAMFL010000005">
    <property type="protein sequence ID" value="MBS9337502.1"/>
    <property type="molecule type" value="Genomic_DNA"/>
</dbReference>
<gene>
    <name evidence="2" type="ORF">G6R30_03365</name>
</gene>
<dbReference type="InterPro" id="IPR025948">
    <property type="entry name" value="HTH-like_dom"/>
</dbReference>